<sequence>AGGKVSQAAGDSVAAHPSWRKAIQHLALTTGWDNSTPFSIRGLIRQGLTQETQKLAALVPGFGSYVNDSSTDYELCRTNRIGKKPSGAATITAFLVSRSP</sequence>
<proteinExistence type="predicted"/>
<comment type="caution">
    <text evidence="1">The sequence shown here is derived from an EMBL/GenBank/DDBJ whole genome shotgun (WGS) entry which is preliminary data.</text>
</comment>
<evidence type="ECO:0000313" key="2">
    <source>
        <dbReference type="Proteomes" id="UP000789525"/>
    </source>
</evidence>
<reference evidence="1" key="1">
    <citation type="submission" date="2021-06" db="EMBL/GenBank/DDBJ databases">
        <authorList>
            <person name="Kallberg Y."/>
            <person name="Tangrot J."/>
            <person name="Rosling A."/>
        </authorList>
    </citation>
    <scope>NUCLEOTIDE SEQUENCE</scope>
    <source>
        <strain evidence="1">CL356</strain>
    </source>
</reference>
<keyword evidence="2" id="KW-1185">Reference proteome</keyword>
<protein>
    <submittedName>
        <fullName evidence="1">10196_t:CDS:1</fullName>
    </submittedName>
</protein>
<accession>A0ACA9QC30</accession>
<evidence type="ECO:0000313" key="1">
    <source>
        <dbReference type="EMBL" id="CAG8739088.1"/>
    </source>
</evidence>
<gene>
    <name evidence="1" type="ORF">ACOLOM_LOCUS12071</name>
</gene>
<name>A0ACA9QC30_9GLOM</name>
<dbReference type="EMBL" id="CAJVPT010046930">
    <property type="protein sequence ID" value="CAG8739088.1"/>
    <property type="molecule type" value="Genomic_DNA"/>
</dbReference>
<feature type="non-terminal residue" evidence="1">
    <location>
        <position position="1"/>
    </location>
</feature>
<dbReference type="Proteomes" id="UP000789525">
    <property type="component" value="Unassembled WGS sequence"/>
</dbReference>
<organism evidence="1 2">
    <name type="scientific">Acaulospora colombiana</name>
    <dbReference type="NCBI Taxonomy" id="27376"/>
    <lineage>
        <taxon>Eukaryota</taxon>
        <taxon>Fungi</taxon>
        <taxon>Fungi incertae sedis</taxon>
        <taxon>Mucoromycota</taxon>
        <taxon>Glomeromycotina</taxon>
        <taxon>Glomeromycetes</taxon>
        <taxon>Diversisporales</taxon>
        <taxon>Acaulosporaceae</taxon>
        <taxon>Acaulospora</taxon>
    </lineage>
</organism>